<dbReference type="PANTHER" id="PTHR35546">
    <property type="entry name" value="F-BOX PROTEIN INTERACTION DOMAIN PROTEIN-RELATED"/>
    <property type="match status" value="1"/>
</dbReference>
<dbReference type="InterPro" id="IPR036047">
    <property type="entry name" value="F-box-like_dom_sf"/>
</dbReference>
<dbReference type="AlphaFoldDB" id="A0AAV0CWV1"/>
<evidence type="ECO:0000259" key="1">
    <source>
        <dbReference type="Pfam" id="PF03478"/>
    </source>
</evidence>
<evidence type="ECO:0000313" key="3">
    <source>
        <dbReference type="Proteomes" id="UP001152523"/>
    </source>
</evidence>
<name>A0AAV0CWV1_9ASTE</name>
<sequence>MISHTLHCSNVQYFQGKKVKLGDDPNNESVAPNILKEANNDILLEIFLRLRNCRSAILCGVVSPRWHSLISHCHFIRRFIAQHQELPDRYPLPYTIIFHKAEKNNSLVPPYFNPICRLLSKESNFLHHHEEAAATCSSSSSYLDFLPSPVTIRASCNDLLLVSPGPRCSDVLYVCNPTTKEFYQLPKDHKIFDHSNVGHALVIGNSEKQSNHHFKVVIFRHPHPYSEHPDTLQTMAVFCSKSGKWKKRNTLYPTPMVPCFCSALDVVTCNEIFFWLECTQDVNRVISSDLRERRCGIIDFPNDFWWFRLQQNSSVRRVKQQIGAVDGELRLLQVVLLTCTNKKKVTVNLKVWKLSSSWVLVHDKRYPKRPNHEKLLVAPPFLHPTNGDVVFVVWGKSIFQYSLMEDVCELIHELQEPVNLKTTRVISFPLVHPIWPTKLPSMMSFSY</sequence>
<dbReference type="EMBL" id="CAMAPF010000058">
    <property type="protein sequence ID" value="CAH9087379.1"/>
    <property type="molecule type" value="Genomic_DNA"/>
</dbReference>
<proteinExistence type="predicted"/>
<dbReference type="Pfam" id="PF03478">
    <property type="entry name" value="Beta-prop_KIB1-4"/>
    <property type="match status" value="1"/>
</dbReference>
<comment type="caution">
    <text evidence="2">The sequence shown here is derived from an EMBL/GenBank/DDBJ whole genome shotgun (WGS) entry which is preliminary data.</text>
</comment>
<organism evidence="2 3">
    <name type="scientific">Cuscuta epithymum</name>
    <dbReference type="NCBI Taxonomy" id="186058"/>
    <lineage>
        <taxon>Eukaryota</taxon>
        <taxon>Viridiplantae</taxon>
        <taxon>Streptophyta</taxon>
        <taxon>Embryophyta</taxon>
        <taxon>Tracheophyta</taxon>
        <taxon>Spermatophyta</taxon>
        <taxon>Magnoliopsida</taxon>
        <taxon>eudicotyledons</taxon>
        <taxon>Gunneridae</taxon>
        <taxon>Pentapetalae</taxon>
        <taxon>asterids</taxon>
        <taxon>lamiids</taxon>
        <taxon>Solanales</taxon>
        <taxon>Convolvulaceae</taxon>
        <taxon>Cuscuteae</taxon>
        <taxon>Cuscuta</taxon>
        <taxon>Cuscuta subgen. Cuscuta</taxon>
    </lineage>
</organism>
<evidence type="ECO:0000313" key="2">
    <source>
        <dbReference type="EMBL" id="CAH9087379.1"/>
    </source>
</evidence>
<dbReference type="InterPro" id="IPR055290">
    <property type="entry name" value="At3g26010-like"/>
</dbReference>
<reference evidence="2" key="1">
    <citation type="submission" date="2022-07" db="EMBL/GenBank/DDBJ databases">
        <authorList>
            <person name="Macas J."/>
            <person name="Novak P."/>
            <person name="Neumann P."/>
        </authorList>
    </citation>
    <scope>NUCLEOTIDE SEQUENCE</scope>
</reference>
<dbReference type="Proteomes" id="UP001152523">
    <property type="component" value="Unassembled WGS sequence"/>
</dbReference>
<gene>
    <name evidence="2" type="ORF">CEPIT_LOCUS10132</name>
</gene>
<protein>
    <recommendedName>
        <fullName evidence="1">KIB1-4 beta-propeller domain-containing protein</fullName>
    </recommendedName>
</protein>
<keyword evidence="3" id="KW-1185">Reference proteome</keyword>
<dbReference type="SUPFAM" id="SSF81383">
    <property type="entry name" value="F-box domain"/>
    <property type="match status" value="1"/>
</dbReference>
<accession>A0AAV0CWV1</accession>
<dbReference type="PANTHER" id="PTHR35546:SF25">
    <property type="entry name" value="F-BOX DOMAIN-CONTAINING PROTEIN"/>
    <property type="match status" value="1"/>
</dbReference>
<dbReference type="InterPro" id="IPR005174">
    <property type="entry name" value="KIB1-4_b-propeller"/>
</dbReference>
<feature type="domain" description="KIB1-4 beta-propeller" evidence="1">
    <location>
        <begin position="151"/>
        <end position="362"/>
    </location>
</feature>